<dbReference type="FunFam" id="3.40.50.300:FF:000074">
    <property type="entry name" value="Multidrug resistance-associated protein 5 isoform 1"/>
    <property type="match status" value="1"/>
</dbReference>
<dbReference type="Gene3D" id="3.40.50.300">
    <property type="entry name" value="P-loop containing nucleotide triphosphate hydrolases"/>
    <property type="match status" value="1"/>
</dbReference>
<accession>A0A9W8I1K1</accession>
<evidence type="ECO:0000313" key="11">
    <source>
        <dbReference type="EMBL" id="KAJ2804742.1"/>
    </source>
</evidence>
<evidence type="ECO:0000256" key="9">
    <source>
        <dbReference type="ARBA" id="ARBA00023136"/>
    </source>
</evidence>
<dbReference type="PANTHER" id="PTHR24223">
    <property type="entry name" value="ATP-BINDING CASSETTE SUB-FAMILY C"/>
    <property type="match status" value="1"/>
</dbReference>
<comment type="similarity">
    <text evidence="2">Belongs to the ABC transporter superfamily. ABCC family. Conjugate transporter (TC 3.A.1.208) subfamily.</text>
</comment>
<dbReference type="PANTHER" id="PTHR24223:SF443">
    <property type="entry name" value="MULTIDRUG-RESISTANCE LIKE PROTEIN 1, ISOFORM I"/>
    <property type="match status" value="1"/>
</dbReference>
<keyword evidence="7" id="KW-0067">ATP-binding</keyword>
<dbReference type="InterPro" id="IPR017871">
    <property type="entry name" value="ABC_transporter-like_CS"/>
</dbReference>
<evidence type="ECO:0000313" key="12">
    <source>
        <dbReference type="Proteomes" id="UP001140094"/>
    </source>
</evidence>
<evidence type="ECO:0000256" key="7">
    <source>
        <dbReference type="ARBA" id="ARBA00022840"/>
    </source>
</evidence>
<dbReference type="GO" id="GO:0016887">
    <property type="term" value="F:ATP hydrolysis activity"/>
    <property type="evidence" value="ECO:0007669"/>
    <property type="project" value="InterPro"/>
</dbReference>
<keyword evidence="3" id="KW-0813">Transport</keyword>
<dbReference type="InterPro" id="IPR027417">
    <property type="entry name" value="P-loop_NTPase"/>
</dbReference>
<dbReference type="PROSITE" id="PS50893">
    <property type="entry name" value="ABC_TRANSPORTER_2"/>
    <property type="match status" value="1"/>
</dbReference>
<dbReference type="EMBL" id="JANBUO010000366">
    <property type="protein sequence ID" value="KAJ2804742.1"/>
    <property type="molecule type" value="Genomic_DNA"/>
</dbReference>
<dbReference type="CDD" id="cd03244">
    <property type="entry name" value="ABCC_MRP_domain2"/>
    <property type="match status" value="1"/>
</dbReference>
<keyword evidence="8" id="KW-1133">Transmembrane helix</keyword>
<dbReference type="GO" id="GO:0000329">
    <property type="term" value="C:fungal-type vacuole membrane"/>
    <property type="evidence" value="ECO:0007669"/>
    <property type="project" value="UniProtKB-ARBA"/>
</dbReference>
<dbReference type="SUPFAM" id="SSF52540">
    <property type="entry name" value="P-loop containing nucleoside triphosphate hydrolases"/>
    <property type="match status" value="1"/>
</dbReference>
<comment type="subcellular location">
    <subcellularLocation>
        <location evidence="1">Vacuole membrane</location>
        <topology evidence="1">Multi-pass membrane protein</topology>
    </subcellularLocation>
</comment>
<evidence type="ECO:0000256" key="6">
    <source>
        <dbReference type="ARBA" id="ARBA00022741"/>
    </source>
</evidence>
<keyword evidence="5" id="KW-0677">Repeat</keyword>
<evidence type="ECO:0000256" key="5">
    <source>
        <dbReference type="ARBA" id="ARBA00022737"/>
    </source>
</evidence>
<keyword evidence="6" id="KW-0547">Nucleotide-binding</keyword>
<keyword evidence="9" id="KW-0472">Membrane</keyword>
<evidence type="ECO:0000256" key="1">
    <source>
        <dbReference type="ARBA" id="ARBA00004128"/>
    </source>
</evidence>
<keyword evidence="4" id="KW-0812">Transmembrane</keyword>
<proteinExistence type="inferred from homology"/>
<reference evidence="11" key="1">
    <citation type="submission" date="2022-07" db="EMBL/GenBank/DDBJ databases">
        <title>Phylogenomic reconstructions and comparative analyses of Kickxellomycotina fungi.</title>
        <authorList>
            <person name="Reynolds N.K."/>
            <person name="Stajich J.E."/>
            <person name="Barry K."/>
            <person name="Grigoriev I.V."/>
            <person name="Crous P."/>
            <person name="Smith M.E."/>
        </authorList>
    </citation>
    <scope>NUCLEOTIDE SEQUENCE</scope>
    <source>
        <strain evidence="11">NRRL 1565</strain>
    </source>
</reference>
<dbReference type="InterPro" id="IPR050173">
    <property type="entry name" value="ABC_transporter_C-like"/>
</dbReference>
<dbReference type="Pfam" id="PF00005">
    <property type="entry name" value="ABC_tran"/>
    <property type="match status" value="1"/>
</dbReference>
<feature type="domain" description="ABC transporter" evidence="10">
    <location>
        <begin position="51"/>
        <end position="285"/>
    </location>
</feature>
<name>A0A9W8I1K1_9FUNG</name>
<organism evidence="11 12">
    <name type="scientific">Coemansia guatemalensis</name>
    <dbReference type="NCBI Taxonomy" id="2761395"/>
    <lineage>
        <taxon>Eukaryota</taxon>
        <taxon>Fungi</taxon>
        <taxon>Fungi incertae sedis</taxon>
        <taxon>Zoopagomycota</taxon>
        <taxon>Kickxellomycotina</taxon>
        <taxon>Kickxellomycetes</taxon>
        <taxon>Kickxellales</taxon>
        <taxon>Kickxellaceae</taxon>
        <taxon>Coemansia</taxon>
    </lineage>
</organism>
<sequence>MVNWAVRFYSDMELSMTHLERAVEYADLPSEAANVIENNRPKQTWPEQGIVEFKNYSARYRDGLELVIKDLSFRVQPRQKVGIVGRTGAGKSSLTLALFRIIEAASGQILIDGEDIFKYGLFDVRSKLSIIPQDPMLFAGTVRENLDPFNSYSDQDIWRALEQAHLADYIRTKDERLEFMVTQGGENFSAGQRQLICLARALLKHAKVLVLDEATAAIDNATDEIIQQTIRAEFKDCTVLTIAHRLNTVIDSDMVLVIDAGRLAEYDTPQNLLANKESIFSKLINEAQIRAK</sequence>
<evidence type="ECO:0000256" key="8">
    <source>
        <dbReference type="ARBA" id="ARBA00022989"/>
    </source>
</evidence>
<protein>
    <recommendedName>
        <fullName evidence="10">ABC transporter domain-containing protein</fullName>
    </recommendedName>
</protein>
<gene>
    <name evidence="11" type="ORF">H4R20_002383</name>
</gene>
<evidence type="ECO:0000256" key="4">
    <source>
        <dbReference type="ARBA" id="ARBA00022692"/>
    </source>
</evidence>
<dbReference type="InterPro" id="IPR003439">
    <property type="entry name" value="ABC_transporter-like_ATP-bd"/>
</dbReference>
<dbReference type="OrthoDB" id="6500128at2759"/>
<dbReference type="InterPro" id="IPR003593">
    <property type="entry name" value="AAA+_ATPase"/>
</dbReference>
<dbReference type="PROSITE" id="PS00211">
    <property type="entry name" value="ABC_TRANSPORTER_1"/>
    <property type="match status" value="1"/>
</dbReference>
<dbReference type="GO" id="GO:0042626">
    <property type="term" value="F:ATPase-coupled transmembrane transporter activity"/>
    <property type="evidence" value="ECO:0007669"/>
    <property type="project" value="TreeGrafter"/>
</dbReference>
<dbReference type="Proteomes" id="UP001140094">
    <property type="component" value="Unassembled WGS sequence"/>
</dbReference>
<dbReference type="SMART" id="SM00382">
    <property type="entry name" value="AAA"/>
    <property type="match status" value="1"/>
</dbReference>
<evidence type="ECO:0000259" key="10">
    <source>
        <dbReference type="PROSITE" id="PS50893"/>
    </source>
</evidence>
<evidence type="ECO:0000256" key="3">
    <source>
        <dbReference type="ARBA" id="ARBA00022448"/>
    </source>
</evidence>
<dbReference type="AlphaFoldDB" id="A0A9W8I1K1"/>
<dbReference type="GO" id="GO:0005524">
    <property type="term" value="F:ATP binding"/>
    <property type="evidence" value="ECO:0007669"/>
    <property type="project" value="UniProtKB-KW"/>
</dbReference>
<keyword evidence="12" id="KW-1185">Reference proteome</keyword>
<comment type="caution">
    <text evidence="11">The sequence shown here is derived from an EMBL/GenBank/DDBJ whole genome shotgun (WGS) entry which is preliminary data.</text>
</comment>
<evidence type="ECO:0000256" key="2">
    <source>
        <dbReference type="ARBA" id="ARBA00009726"/>
    </source>
</evidence>